<feature type="chain" id="PRO_5002523227" evidence="1">
    <location>
        <begin position="24"/>
        <end position="245"/>
    </location>
</feature>
<dbReference type="EMBL" id="LN714485">
    <property type="protein sequence ID" value="CEL69539.1"/>
    <property type="molecule type" value="Genomic_DNA"/>
</dbReference>
<proteinExistence type="predicted"/>
<accession>A0A0F7UHR1</accession>
<dbReference type="AlphaFoldDB" id="A0A0F7UHR1"/>
<keyword evidence="1" id="KW-0732">Signal</keyword>
<name>A0A0F7UHR1_NEOCL</name>
<protein>
    <submittedName>
        <fullName evidence="2">Uncharacterized protein</fullName>
    </submittedName>
</protein>
<feature type="signal peptide" evidence="1">
    <location>
        <begin position="1"/>
        <end position="23"/>
    </location>
</feature>
<organism evidence="2">
    <name type="scientific">Neospora caninum (strain Liverpool)</name>
    <dbReference type="NCBI Taxonomy" id="572307"/>
    <lineage>
        <taxon>Eukaryota</taxon>
        <taxon>Sar</taxon>
        <taxon>Alveolata</taxon>
        <taxon>Apicomplexa</taxon>
        <taxon>Conoidasida</taxon>
        <taxon>Coccidia</taxon>
        <taxon>Eucoccidiorida</taxon>
        <taxon>Eimeriorina</taxon>
        <taxon>Sarcocystidae</taxon>
        <taxon>Neospora</taxon>
    </lineage>
</organism>
<gene>
    <name evidence="2" type="ORF">BN1204_052460</name>
</gene>
<evidence type="ECO:0000256" key="1">
    <source>
        <dbReference type="SAM" id="SignalP"/>
    </source>
</evidence>
<sequence>MLIELAGAGTCCLLTSLLGVGAAKTIAWGTAATLPCLTSAGPVATAASAAISAPSASALGGSAATLAAGAATIPSAVSWLAKVLGISLAAGGTAGASATAAKIAGGTKAAGLLGAATTTGGSGVPLMPGLPFVVPGPADVAGALGNPMSGSIVPGISKAIDARAVLPPTGREGLSLMCGAFFADQPGVVSRVGNDETVYEEAAECGEAQSEKTQEDSYDRNPCGALLVKQARWVCTSFFRLLSDL</sequence>
<reference evidence="2" key="1">
    <citation type="journal article" date="2015" name="PLoS ONE">
        <title>Comprehensive Evaluation of Toxoplasma gondii VEG and Neospora caninum LIV Genomes with Tachyzoite Stage Transcriptome and Proteome Defines Novel Transcript Features.</title>
        <authorList>
            <person name="Ramaprasad A."/>
            <person name="Mourier T."/>
            <person name="Naeem R."/>
            <person name="Malas T.B."/>
            <person name="Moussa E."/>
            <person name="Panigrahi A."/>
            <person name="Vermont S.J."/>
            <person name="Otto T.D."/>
            <person name="Wastling J."/>
            <person name="Pain A."/>
        </authorList>
    </citation>
    <scope>NUCLEOTIDE SEQUENCE</scope>
    <source>
        <strain evidence="2">Liverpool</strain>
    </source>
</reference>
<evidence type="ECO:0000313" key="2">
    <source>
        <dbReference type="EMBL" id="CEL69539.1"/>
    </source>
</evidence>